<dbReference type="AlphaFoldDB" id="A0A7G9Z878"/>
<proteinExistence type="predicted"/>
<organism evidence="1">
    <name type="scientific">Candidatus Methanophaga sp. ANME-1 ERB7</name>
    <dbReference type="NCBI Taxonomy" id="2759913"/>
    <lineage>
        <taxon>Archaea</taxon>
        <taxon>Methanobacteriati</taxon>
        <taxon>Methanobacteriota</taxon>
        <taxon>Stenosarchaea group</taxon>
        <taxon>Methanomicrobia</taxon>
        <taxon>Candidatus Methanophagales</taxon>
        <taxon>Candidatus Methanophagaceae</taxon>
        <taxon>Candidatus Methanophaga</taxon>
    </lineage>
</organism>
<evidence type="ECO:0000313" key="1">
    <source>
        <dbReference type="EMBL" id="QNO56462.1"/>
    </source>
</evidence>
<gene>
    <name evidence="1" type="ORF">OHJJKADD_00035</name>
</gene>
<protein>
    <submittedName>
        <fullName evidence="1">Uncharacterized protein</fullName>
    </submittedName>
</protein>
<reference evidence="1" key="1">
    <citation type="submission" date="2020-06" db="EMBL/GenBank/DDBJ databases">
        <title>Unique genomic features of the anaerobic methanotrophic archaea.</title>
        <authorList>
            <person name="Chadwick G.L."/>
            <person name="Skennerton C.T."/>
            <person name="Laso-Perez R."/>
            <person name="Leu A.O."/>
            <person name="Speth D.R."/>
            <person name="Yu H."/>
            <person name="Morgan-Lang C."/>
            <person name="Hatzenpichler R."/>
            <person name="Goudeau D."/>
            <person name="Malmstrom R."/>
            <person name="Brazelton W.J."/>
            <person name="Woyke T."/>
            <person name="Hallam S.J."/>
            <person name="Tyson G.W."/>
            <person name="Wegener G."/>
            <person name="Boetius A."/>
            <person name="Orphan V."/>
        </authorList>
    </citation>
    <scope>NUCLEOTIDE SEQUENCE</scope>
</reference>
<accession>A0A7G9Z878</accession>
<sequence>MNNTKKIKEILAQIHPKFLLDHYWNILDLINCFVNSEDKEYFTISDLEEKITEEINSPSNPFQLRLSLRSKEVIAEVVSELVNAGLLIKEEEKFKKRDTLSKFCYLLKEKFQANLRRYVTWGLWYLYNHGTTSFSSTELVSLLSYSYGDLYEEIPHLGKWKEGKWFELLKKQGNKWKLIEVPYPSARSILIRDIYNRLNKPISILSKFKTEFYGEEIIATLRKLEENSAERVLKKIGLKREGDKWKIDEDILSNIEKLLSGGIKIPLGGIIYKNPYFRLQSRNMYVDIPNSSTQDFLDGVTRICETNTGNVYEEARELASDYNRNFERNLGGWIRFVVTKQSFSKKPFAIQLRINWDEFNAFLDEFAASDIELWKKYSYILECRAPSLGLILRGDTSKRCKMR</sequence>
<name>A0A7G9Z878_9EURY</name>
<dbReference type="EMBL" id="MT631656">
    <property type="protein sequence ID" value="QNO56462.1"/>
    <property type="molecule type" value="Genomic_DNA"/>
</dbReference>